<dbReference type="EMBL" id="BKCJ011237815">
    <property type="protein sequence ID" value="GFD08347.1"/>
    <property type="molecule type" value="Genomic_DNA"/>
</dbReference>
<gene>
    <name evidence="1" type="ORF">Tci_880316</name>
</gene>
<dbReference type="AlphaFoldDB" id="A0A699TE01"/>
<protein>
    <submittedName>
        <fullName evidence="1">Uncharacterized protein</fullName>
    </submittedName>
</protein>
<comment type="caution">
    <text evidence="1">The sequence shown here is derived from an EMBL/GenBank/DDBJ whole genome shotgun (WGS) entry which is preliminary data.</text>
</comment>
<reference evidence="1" key="1">
    <citation type="journal article" date="2019" name="Sci. Rep.">
        <title>Draft genome of Tanacetum cinerariifolium, the natural source of mosquito coil.</title>
        <authorList>
            <person name="Yamashiro T."/>
            <person name="Shiraishi A."/>
            <person name="Satake H."/>
            <person name="Nakayama K."/>
        </authorList>
    </citation>
    <scope>NUCLEOTIDE SEQUENCE</scope>
</reference>
<feature type="non-terminal residue" evidence="1">
    <location>
        <position position="34"/>
    </location>
</feature>
<accession>A0A699TE01</accession>
<organism evidence="1">
    <name type="scientific">Tanacetum cinerariifolium</name>
    <name type="common">Dalmatian daisy</name>
    <name type="synonym">Chrysanthemum cinerariifolium</name>
    <dbReference type="NCBI Taxonomy" id="118510"/>
    <lineage>
        <taxon>Eukaryota</taxon>
        <taxon>Viridiplantae</taxon>
        <taxon>Streptophyta</taxon>
        <taxon>Embryophyta</taxon>
        <taxon>Tracheophyta</taxon>
        <taxon>Spermatophyta</taxon>
        <taxon>Magnoliopsida</taxon>
        <taxon>eudicotyledons</taxon>
        <taxon>Gunneridae</taxon>
        <taxon>Pentapetalae</taxon>
        <taxon>asterids</taxon>
        <taxon>campanulids</taxon>
        <taxon>Asterales</taxon>
        <taxon>Asteraceae</taxon>
        <taxon>Asteroideae</taxon>
        <taxon>Anthemideae</taxon>
        <taxon>Anthemidinae</taxon>
        <taxon>Tanacetum</taxon>
    </lineage>
</organism>
<name>A0A699TE01_TANCI</name>
<sequence length="34" mass="4042">MGVVEGDVEKGWEVEKRWRDDYCVFLGVCHIWSL</sequence>
<evidence type="ECO:0000313" key="1">
    <source>
        <dbReference type="EMBL" id="GFD08347.1"/>
    </source>
</evidence>
<proteinExistence type="predicted"/>